<evidence type="ECO:0000256" key="1">
    <source>
        <dbReference type="ARBA" id="ARBA00023125"/>
    </source>
</evidence>
<comment type="caution">
    <text evidence="4">The sequence shown here is derived from an EMBL/GenBank/DDBJ whole genome shotgun (WGS) entry which is preliminary data.</text>
</comment>
<name>A0A9X3BYM2_9FLAO</name>
<keyword evidence="5" id="KW-1185">Reference proteome</keyword>
<dbReference type="RefSeq" id="WP_264206230.1">
    <property type="nucleotide sequence ID" value="NZ_JAOZEW010000010.1"/>
</dbReference>
<evidence type="ECO:0000256" key="2">
    <source>
        <dbReference type="PROSITE-ProRule" id="PRU00335"/>
    </source>
</evidence>
<reference evidence="4" key="1">
    <citation type="submission" date="2022-10" db="EMBL/GenBank/DDBJ databases">
        <title>Two novel species of Flavobacterium.</title>
        <authorList>
            <person name="Liu Q."/>
            <person name="Xin Y.-H."/>
        </authorList>
    </citation>
    <scope>NUCLEOTIDE SEQUENCE</scope>
    <source>
        <strain evidence="4">LS1R49</strain>
    </source>
</reference>
<feature type="DNA-binding region" description="H-T-H motif" evidence="2">
    <location>
        <begin position="32"/>
        <end position="51"/>
    </location>
</feature>
<evidence type="ECO:0000313" key="4">
    <source>
        <dbReference type="EMBL" id="MCV9928106.1"/>
    </source>
</evidence>
<dbReference type="InterPro" id="IPR001647">
    <property type="entry name" value="HTH_TetR"/>
</dbReference>
<gene>
    <name evidence="4" type="ORF">OIU83_10605</name>
</gene>
<dbReference type="Gene3D" id="1.10.357.10">
    <property type="entry name" value="Tetracycline Repressor, domain 2"/>
    <property type="match status" value="1"/>
</dbReference>
<proteinExistence type="predicted"/>
<dbReference type="Proteomes" id="UP001151079">
    <property type="component" value="Unassembled WGS sequence"/>
</dbReference>
<dbReference type="InterPro" id="IPR009057">
    <property type="entry name" value="Homeodomain-like_sf"/>
</dbReference>
<dbReference type="PRINTS" id="PR00455">
    <property type="entry name" value="HTHTETR"/>
</dbReference>
<organism evidence="4 5">
    <name type="scientific">Flavobacterium shii</name>
    <dbReference type="NCBI Taxonomy" id="2987687"/>
    <lineage>
        <taxon>Bacteria</taxon>
        <taxon>Pseudomonadati</taxon>
        <taxon>Bacteroidota</taxon>
        <taxon>Flavobacteriia</taxon>
        <taxon>Flavobacteriales</taxon>
        <taxon>Flavobacteriaceae</taxon>
        <taxon>Flavobacterium</taxon>
    </lineage>
</organism>
<keyword evidence="1 2" id="KW-0238">DNA-binding</keyword>
<evidence type="ECO:0000313" key="5">
    <source>
        <dbReference type="Proteomes" id="UP001151079"/>
    </source>
</evidence>
<dbReference type="EMBL" id="JAOZEW010000010">
    <property type="protein sequence ID" value="MCV9928106.1"/>
    <property type="molecule type" value="Genomic_DNA"/>
</dbReference>
<sequence length="200" mass="23597">MRQKIVKDTKMEEQIIAAAKRVFFTEGKLHATMQDIADEIGVTRPVVNYYFRTKDVLMEKFYKETIECLTVRLNFLLDTDSSFYNNISNFIEDSFNARNKYPYVDTFMVIEMNCRPLTSDLSEYKAEKFMKFLKIVQHEMDKGTILKTDPLNFLFDLFSLITYPLVIGPLYKNILAVADKRYKEAMAERKEIILKRLFAK</sequence>
<dbReference type="GO" id="GO:0003677">
    <property type="term" value="F:DNA binding"/>
    <property type="evidence" value="ECO:0007669"/>
    <property type="project" value="UniProtKB-UniRule"/>
</dbReference>
<dbReference type="PROSITE" id="PS50977">
    <property type="entry name" value="HTH_TETR_2"/>
    <property type="match status" value="1"/>
</dbReference>
<dbReference type="Pfam" id="PF00440">
    <property type="entry name" value="TetR_N"/>
    <property type="match status" value="1"/>
</dbReference>
<dbReference type="SUPFAM" id="SSF46689">
    <property type="entry name" value="Homeodomain-like"/>
    <property type="match status" value="1"/>
</dbReference>
<protein>
    <submittedName>
        <fullName evidence="4">TetR/AcrR family transcriptional regulator</fullName>
    </submittedName>
</protein>
<accession>A0A9X3BYM2</accession>
<feature type="domain" description="HTH tetR-type" evidence="3">
    <location>
        <begin position="9"/>
        <end position="69"/>
    </location>
</feature>
<evidence type="ECO:0000259" key="3">
    <source>
        <dbReference type="PROSITE" id="PS50977"/>
    </source>
</evidence>
<dbReference type="AlphaFoldDB" id="A0A9X3BYM2"/>